<dbReference type="InterPro" id="IPR013783">
    <property type="entry name" value="Ig-like_fold"/>
</dbReference>
<dbReference type="InterPro" id="IPR003599">
    <property type="entry name" value="Ig_sub"/>
</dbReference>
<evidence type="ECO:0000313" key="7">
    <source>
        <dbReference type="EMBL" id="NWX95239.1"/>
    </source>
</evidence>
<dbReference type="SMART" id="SM00409">
    <property type="entry name" value="IG"/>
    <property type="match status" value="1"/>
</dbReference>
<dbReference type="Gene3D" id="2.60.40.10">
    <property type="entry name" value="Immunoglobulins"/>
    <property type="match status" value="1"/>
</dbReference>
<evidence type="ECO:0000256" key="1">
    <source>
        <dbReference type="ARBA" id="ARBA00022729"/>
    </source>
</evidence>
<protein>
    <submittedName>
        <fullName evidence="7">SHPS1 phosphatase</fullName>
    </submittedName>
</protein>
<reference evidence="7 8" key="1">
    <citation type="submission" date="2019-09" db="EMBL/GenBank/DDBJ databases">
        <title>Bird 10,000 Genomes (B10K) Project - Family phase.</title>
        <authorList>
            <person name="Zhang G."/>
        </authorList>
    </citation>
    <scope>NUCLEOTIDE SEQUENCE [LARGE SCALE GENOMIC DNA]</scope>
    <source>
        <strain evidence="7">B10K-MSB-03</strain>
    </source>
</reference>
<keyword evidence="1" id="KW-0732">Signal</keyword>
<gene>
    <name evidence="7" type="primary">Sirpa</name>
    <name evidence="7" type="ORF">NOTORN_R13076</name>
</gene>
<dbReference type="FunFam" id="2.60.40.10:FF:000295">
    <property type="entry name" value="Tyrosine-protein phosphatase non-receptor type substrate 1"/>
    <property type="match status" value="1"/>
</dbReference>
<dbReference type="InterPro" id="IPR013106">
    <property type="entry name" value="Ig_V-set"/>
</dbReference>
<evidence type="ECO:0000256" key="2">
    <source>
        <dbReference type="ARBA" id="ARBA00023157"/>
    </source>
</evidence>
<keyword evidence="5" id="KW-0812">Transmembrane</keyword>
<evidence type="ECO:0000256" key="5">
    <source>
        <dbReference type="SAM" id="Phobius"/>
    </source>
</evidence>
<dbReference type="InterPro" id="IPR051755">
    <property type="entry name" value="Ig-like_CS_Receptor"/>
</dbReference>
<dbReference type="PANTHER" id="PTHR19971">
    <property type="entry name" value="SIGNAL-REGULATORY PROTEIN BETA"/>
    <property type="match status" value="1"/>
</dbReference>
<keyword evidence="5" id="KW-1133">Transmembrane helix</keyword>
<dbReference type="InterPro" id="IPR036179">
    <property type="entry name" value="Ig-like_dom_sf"/>
</dbReference>
<evidence type="ECO:0000313" key="8">
    <source>
        <dbReference type="Proteomes" id="UP000531938"/>
    </source>
</evidence>
<sequence length="238" mass="24887">AARPGGSVELRQPEAALAVLVGQTLTLRCTVAGDALAGAVKWLKASGGRNRTIYDQRSPQPRVARAASGSNTDFTIHIRDARPDDAGTYYCVKLRADKEDEVSRSGGGTTVSVHERSPFPSVAVAAAAATLSLLLLIFLVALCVYRRHRAGERGRAGSGCRGAPVPLTLLPSALQVAAAPGWSPWRVLRVPRAALPLQGGDPADADIHYADLQPLPAAPRRAPCTAASEYACIPGAAR</sequence>
<dbReference type="SMART" id="SM00408">
    <property type="entry name" value="IGc2"/>
    <property type="match status" value="1"/>
</dbReference>
<proteinExistence type="predicted"/>
<organism evidence="7 8">
    <name type="scientific">Nothoprocta ornata</name>
    <dbReference type="NCBI Taxonomy" id="83376"/>
    <lineage>
        <taxon>Eukaryota</taxon>
        <taxon>Metazoa</taxon>
        <taxon>Chordata</taxon>
        <taxon>Craniata</taxon>
        <taxon>Vertebrata</taxon>
        <taxon>Euteleostomi</taxon>
        <taxon>Archelosauria</taxon>
        <taxon>Archosauria</taxon>
        <taxon>Dinosauria</taxon>
        <taxon>Saurischia</taxon>
        <taxon>Theropoda</taxon>
        <taxon>Coelurosauria</taxon>
        <taxon>Aves</taxon>
        <taxon>Palaeognathae</taxon>
        <taxon>Tinamiformes</taxon>
        <taxon>Tinamidae</taxon>
        <taxon>Nothoprocta</taxon>
    </lineage>
</organism>
<keyword evidence="8" id="KW-1185">Reference proteome</keyword>
<feature type="non-terminal residue" evidence="7">
    <location>
        <position position="1"/>
    </location>
</feature>
<dbReference type="Pfam" id="PF07686">
    <property type="entry name" value="V-set"/>
    <property type="match status" value="1"/>
</dbReference>
<keyword evidence="4" id="KW-0393">Immunoglobulin domain</keyword>
<accession>A0A7K7AHP1</accession>
<feature type="domain" description="Ig-like" evidence="6">
    <location>
        <begin position="4"/>
        <end position="103"/>
    </location>
</feature>
<evidence type="ECO:0000259" key="6">
    <source>
        <dbReference type="PROSITE" id="PS50835"/>
    </source>
</evidence>
<dbReference type="PROSITE" id="PS50835">
    <property type="entry name" value="IG_LIKE"/>
    <property type="match status" value="1"/>
</dbReference>
<keyword evidence="2" id="KW-1015">Disulfide bond</keyword>
<dbReference type="Proteomes" id="UP000531938">
    <property type="component" value="Unassembled WGS sequence"/>
</dbReference>
<dbReference type="AlphaFoldDB" id="A0A7K7AHP1"/>
<keyword evidence="5" id="KW-0472">Membrane</keyword>
<name>A0A7K7AHP1_9AVES</name>
<dbReference type="InterPro" id="IPR007110">
    <property type="entry name" value="Ig-like_dom"/>
</dbReference>
<comment type="caution">
    <text evidence="7">The sequence shown here is derived from an EMBL/GenBank/DDBJ whole genome shotgun (WGS) entry which is preliminary data.</text>
</comment>
<feature type="non-terminal residue" evidence="7">
    <location>
        <position position="238"/>
    </location>
</feature>
<evidence type="ECO:0000256" key="3">
    <source>
        <dbReference type="ARBA" id="ARBA00023180"/>
    </source>
</evidence>
<dbReference type="SUPFAM" id="SSF48726">
    <property type="entry name" value="Immunoglobulin"/>
    <property type="match status" value="1"/>
</dbReference>
<dbReference type="SMART" id="SM00406">
    <property type="entry name" value="IGv"/>
    <property type="match status" value="1"/>
</dbReference>
<dbReference type="InterPro" id="IPR003598">
    <property type="entry name" value="Ig_sub2"/>
</dbReference>
<dbReference type="EMBL" id="VZSH01000002">
    <property type="protein sequence ID" value="NWX95239.1"/>
    <property type="molecule type" value="Genomic_DNA"/>
</dbReference>
<feature type="transmembrane region" description="Helical" evidence="5">
    <location>
        <begin position="122"/>
        <end position="145"/>
    </location>
</feature>
<evidence type="ECO:0000256" key="4">
    <source>
        <dbReference type="ARBA" id="ARBA00023319"/>
    </source>
</evidence>
<keyword evidence="3" id="KW-0325">Glycoprotein</keyword>